<accession>A0ABZ1BNK2</accession>
<dbReference type="InterPro" id="IPR008991">
    <property type="entry name" value="Translation_prot_SH3-like_sf"/>
</dbReference>
<evidence type="ECO:0000256" key="2">
    <source>
        <dbReference type="ARBA" id="ARBA00023274"/>
    </source>
</evidence>
<dbReference type="RefSeq" id="WP_324668432.1">
    <property type="nucleotide sequence ID" value="NZ_CP141614.1"/>
</dbReference>
<dbReference type="CDD" id="cd06088">
    <property type="entry name" value="KOW_RPL14"/>
    <property type="match status" value="1"/>
</dbReference>
<protein>
    <submittedName>
        <fullName evidence="3">KOW domain-containing RNA-binding protein</fullName>
    </submittedName>
</protein>
<evidence type="ECO:0000256" key="1">
    <source>
        <dbReference type="ARBA" id="ARBA00022980"/>
    </source>
</evidence>
<gene>
    <name evidence="3" type="ORF">VLY81_12005</name>
</gene>
<dbReference type="Proteomes" id="UP001333102">
    <property type="component" value="Chromosome"/>
</dbReference>
<dbReference type="InterPro" id="IPR041985">
    <property type="entry name" value="Ribosomal_eL14_KOW"/>
</dbReference>
<evidence type="ECO:0000313" key="4">
    <source>
        <dbReference type="Proteomes" id="UP001333102"/>
    </source>
</evidence>
<keyword evidence="1" id="KW-0689">Ribosomal protein</keyword>
<dbReference type="EMBL" id="CP141614">
    <property type="protein sequence ID" value="WRP14136.1"/>
    <property type="molecule type" value="Genomic_DNA"/>
</dbReference>
<keyword evidence="4" id="KW-1185">Reference proteome</keyword>
<evidence type="ECO:0000313" key="3">
    <source>
        <dbReference type="EMBL" id="WRP14136.1"/>
    </source>
</evidence>
<keyword evidence="2" id="KW-0687">Ribonucleoprotein</keyword>
<organism evidence="3 4">
    <name type="scientific">Geochorda subterranea</name>
    <dbReference type="NCBI Taxonomy" id="3109564"/>
    <lineage>
        <taxon>Bacteria</taxon>
        <taxon>Bacillati</taxon>
        <taxon>Bacillota</taxon>
        <taxon>Limnochordia</taxon>
        <taxon>Limnochordales</taxon>
        <taxon>Geochordaceae</taxon>
        <taxon>Geochorda</taxon>
    </lineage>
</organism>
<reference evidence="4" key="1">
    <citation type="submission" date="2023-12" db="EMBL/GenBank/DDBJ databases">
        <title>Novel isolates from deep terrestrial aquifers shed light on the physiology and ecology of the class Limnochordia.</title>
        <authorList>
            <person name="Karnachuk O.V."/>
            <person name="Lukina A.P."/>
            <person name="Avakyan M.R."/>
            <person name="Kadnikov V."/>
            <person name="Begmatov S."/>
            <person name="Beletsky A.V."/>
            <person name="Mardanov A.V."/>
            <person name="Ravin N.V."/>
        </authorList>
    </citation>
    <scope>NUCLEOTIDE SEQUENCE [LARGE SCALE GENOMIC DNA]</scope>
    <source>
        <strain evidence="4">LN</strain>
    </source>
</reference>
<dbReference type="SUPFAM" id="SSF50104">
    <property type="entry name" value="Translation proteins SH3-like domain"/>
    <property type="match status" value="1"/>
</dbReference>
<sequence length="104" mass="11466">MTERGAPTVEEPRVRLGQLVTSRAGRDAGRAYLVIGVRADGRVLVADGRHRKVAQAKAKNRRHLWLHDRVSPEIAGRLERGEPVSDLQVRRAIEELLGTGDVAV</sequence>
<name>A0ABZ1BNK2_9FIRM</name>
<proteinExistence type="predicted"/>